<evidence type="ECO:0008006" key="3">
    <source>
        <dbReference type="Google" id="ProtNLM"/>
    </source>
</evidence>
<dbReference type="Proteomes" id="UP000034329">
    <property type="component" value="Unassembled WGS sequence"/>
</dbReference>
<accession>A0A0G1MLB5</accession>
<gene>
    <name evidence="1" type="ORF">UX13_C0049G0009</name>
</gene>
<reference evidence="1 2" key="1">
    <citation type="journal article" date="2015" name="Nature">
        <title>rRNA introns, odd ribosomes, and small enigmatic genomes across a large radiation of phyla.</title>
        <authorList>
            <person name="Brown C.T."/>
            <person name="Hug L.A."/>
            <person name="Thomas B.C."/>
            <person name="Sharon I."/>
            <person name="Castelle C.J."/>
            <person name="Singh A."/>
            <person name="Wilkins M.J."/>
            <person name="Williams K.H."/>
            <person name="Banfield J.F."/>
        </authorList>
    </citation>
    <scope>NUCLEOTIDE SEQUENCE [LARGE SCALE GENOMIC DNA]</scope>
</reference>
<organism evidence="1 2">
    <name type="scientific">Candidatus Woesebacteria bacterium GW2011_GWB1_45_5</name>
    <dbReference type="NCBI Taxonomy" id="1618581"/>
    <lineage>
        <taxon>Bacteria</taxon>
        <taxon>Candidatus Woeseibacteriota</taxon>
    </lineage>
</organism>
<sequence>MKIKFSEHAGIRLSFRKIPKKRVLLTIGSSDKTLSSFKGRAVFKKRFGLKVLEVVAKMEGDIMIVVTAYYLYENKIRQKS</sequence>
<name>A0A0G1MLB5_9BACT</name>
<evidence type="ECO:0000313" key="2">
    <source>
        <dbReference type="Proteomes" id="UP000034329"/>
    </source>
</evidence>
<evidence type="ECO:0000313" key="1">
    <source>
        <dbReference type="EMBL" id="KKU09116.1"/>
    </source>
</evidence>
<comment type="caution">
    <text evidence="1">The sequence shown here is derived from an EMBL/GenBank/DDBJ whole genome shotgun (WGS) entry which is preliminary data.</text>
</comment>
<proteinExistence type="predicted"/>
<dbReference type="AlphaFoldDB" id="A0A0G1MLB5"/>
<protein>
    <recommendedName>
        <fullName evidence="3">DUF4258 domain-containing protein</fullName>
    </recommendedName>
</protein>
<dbReference type="EMBL" id="LCLA01000049">
    <property type="protein sequence ID" value="KKU09116.1"/>
    <property type="molecule type" value="Genomic_DNA"/>
</dbReference>